<feature type="signal peptide" evidence="15">
    <location>
        <begin position="1"/>
        <end position="38"/>
    </location>
</feature>
<evidence type="ECO:0000256" key="1">
    <source>
        <dbReference type="ARBA" id="ARBA00004251"/>
    </source>
</evidence>
<dbReference type="SMART" id="SM00409">
    <property type="entry name" value="IG"/>
    <property type="match status" value="2"/>
</dbReference>
<sequence length="310" mass="33352">MGVPSVLPLPAAASDRAGCPSCRPWGRMLLWTALLVLGSSVAPPAGPPKAVVRLEPPWLNVLRGDDVTLHCQGPHGPGDGPTQWSRDGAPIPAQVQPRFSFRANLSDSGDYRCQTGQTGLSDPVRLNVTSGWLLLQTPRLLLQEGDPLLLRCHSWQNRPLFKIQFLQDSISRWYSPANSSFFVPHANVSHGGTYHCSGFIGKMKHKSEPVSITVQGRPDDSSFPVTIVVAVVVVIAVVAAVAAVAAWVCLRRSQSAGAPESREVGETPPEEPATLTPAEEAAKTEAENTITYSLLMHPEEDAGLSDYQNM</sequence>
<organism evidence="17 18">
    <name type="scientific">Phyllostomus discolor</name>
    <name type="common">pale spear-nosed bat</name>
    <dbReference type="NCBI Taxonomy" id="89673"/>
    <lineage>
        <taxon>Eukaryota</taxon>
        <taxon>Metazoa</taxon>
        <taxon>Chordata</taxon>
        <taxon>Craniata</taxon>
        <taxon>Vertebrata</taxon>
        <taxon>Euteleostomi</taxon>
        <taxon>Mammalia</taxon>
        <taxon>Eutheria</taxon>
        <taxon>Laurasiatheria</taxon>
        <taxon>Chiroptera</taxon>
        <taxon>Yangochiroptera</taxon>
        <taxon>Phyllostomidae</taxon>
        <taxon>Phyllostominae</taxon>
        <taxon>Phyllostomus</taxon>
    </lineage>
</organism>
<dbReference type="FunFam" id="2.60.40.10:FF:000217">
    <property type="entry name" value="High affinity immunoglobulin gamma Fc receptor I"/>
    <property type="match status" value="1"/>
</dbReference>
<dbReference type="InterPro" id="IPR013783">
    <property type="entry name" value="Ig-like_fold"/>
</dbReference>
<dbReference type="Pfam" id="PF13895">
    <property type="entry name" value="Ig_2"/>
    <property type="match status" value="2"/>
</dbReference>
<evidence type="ECO:0000256" key="7">
    <source>
        <dbReference type="ARBA" id="ARBA00022989"/>
    </source>
</evidence>
<reference evidence="17 18" key="1">
    <citation type="journal article" date="2020" name="Nature">
        <title>Six reference-quality genomes reveal evolution of bat adaptations.</title>
        <authorList>
            <person name="Jebb D."/>
            <person name="Huang Z."/>
            <person name="Pippel M."/>
            <person name="Hughes G.M."/>
            <person name="Lavrichenko K."/>
            <person name="Devanna P."/>
            <person name="Winkler S."/>
            <person name="Jermiin L.S."/>
            <person name="Skirmuntt E.C."/>
            <person name="Katzourakis A."/>
            <person name="Burkitt-Gray L."/>
            <person name="Ray D.A."/>
            <person name="Sullivan K.A.M."/>
            <person name="Roscito J.G."/>
            <person name="Kirilenko B.M."/>
            <person name="Davalos L.M."/>
            <person name="Corthals A.P."/>
            <person name="Power M.L."/>
            <person name="Jones G."/>
            <person name="Ransome R.D."/>
            <person name="Dechmann D.K.N."/>
            <person name="Locatelli A.G."/>
            <person name="Puechmaille S.J."/>
            <person name="Fedrigo O."/>
            <person name="Jarvis E.D."/>
            <person name="Hiller M."/>
            <person name="Vernes S.C."/>
            <person name="Myers E.W."/>
            <person name="Teeling E.C."/>
        </authorList>
    </citation>
    <scope>NUCLEOTIDE SEQUENCE [LARGE SCALE GENOMIC DNA]</scope>
    <source>
        <strain evidence="17">Bat1K_MPI-CBG_1</strain>
    </source>
</reference>
<dbReference type="GO" id="GO:0019864">
    <property type="term" value="F:IgG binding"/>
    <property type="evidence" value="ECO:0007669"/>
    <property type="project" value="UniProtKB-KW"/>
</dbReference>
<dbReference type="InterPro" id="IPR050488">
    <property type="entry name" value="Ig_Fc_receptor"/>
</dbReference>
<dbReference type="Proteomes" id="UP000664940">
    <property type="component" value="Unassembled WGS sequence"/>
</dbReference>
<keyword evidence="10 17" id="KW-0675">Receptor</keyword>
<dbReference type="PANTHER" id="PTHR11481">
    <property type="entry name" value="IMMUNOGLOBULIN FC RECEPTOR"/>
    <property type="match status" value="1"/>
</dbReference>
<keyword evidence="7 14" id="KW-1133">Transmembrane helix</keyword>
<feature type="region of interest" description="Disordered" evidence="13">
    <location>
        <begin position="258"/>
        <end position="289"/>
    </location>
</feature>
<evidence type="ECO:0000256" key="5">
    <source>
        <dbReference type="ARBA" id="ARBA00022729"/>
    </source>
</evidence>
<dbReference type="AlphaFoldDB" id="A0A833YHG1"/>
<evidence type="ECO:0000256" key="6">
    <source>
        <dbReference type="ARBA" id="ARBA00022737"/>
    </source>
</evidence>
<keyword evidence="3" id="KW-0390">IgG-binding protein</keyword>
<evidence type="ECO:0000256" key="11">
    <source>
        <dbReference type="ARBA" id="ARBA00023180"/>
    </source>
</evidence>
<evidence type="ECO:0000256" key="10">
    <source>
        <dbReference type="ARBA" id="ARBA00023170"/>
    </source>
</evidence>
<evidence type="ECO:0000256" key="9">
    <source>
        <dbReference type="ARBA" id="ARBA00023157"/>
    </source>
</evidence>
<gene>
    <name evidence="17" type="ORF">HJG60_005032</name>
</gene>
<dbReference type="EMBL" id="JABVXQ010000015">
    <property type="protein sequence ID" value="KAF6074474.1"/>
    <property type="molecule type" value="Genomic_DNA"/>
</dbReference>
<keyword evidence="4 14" id="KW-0812">Transmembrane</keyword>
<evidence type="ECO:0000256" key="8">
    <source>
        <dbReference type="ARBA" id="ARBA00023136"/>
    </source>
</evidence>
<evidence type="ECO:0000313" key="17">
    <source>
        <dbReference type="EMBL" id="KAF6074474.1"/>
    </source>
</evidence>
<comment type="caution">
    <text evidence="17">The sequence shown here is derived from an EMBL/GenBank/DDBJ whole genome shotgun (WGS) entry which is preliminary data.</text>
</comment>
<feature type="transmembrane region" description="Helical" evidence="14">
    <location>
        <begin position="227"/>
        <end position="250"/>
    </location>
</feature>
<evidence type="ECO:0000256" key="3">
    <source>
        <dbReference type="ARBA" id="ARBA00022652"/>
    </source>
</evidence>
<feature type="domain" description="Ig-like" evidence="16">
    <location>
        <begin position="48"/>
        <end position="129"/>
    </location>
</feature>
<dbReference type="Gene3D" id="2.60.40.10">
    <property type="entry name" value="Immunoglobulins"/>
    <property type="match status" value="2"/>
</dbReference>
<evidence type="ECO:0000256" key="15">
    <source>
        <dbReference type="SAM" id="SignalP"/>
    </source>
</evidence>
<keyword evidence="5 15" id="KW-0732">Signal</keyword>
<accession>A0A833YHG1</accession>
<evidence type="ECO:0000256" key="12">
    <source>
        <dbReference type="ARBA" id="ARBA00023319"/>
    </source>
</evidence>
<evidence type="ECO:0000256" key="4">
    <source>
        <dbReference type="ARBA" id="ARBA00022692"/>
    </source>
</evidence>
<evidence type="ECO:0000256" key="14">
    <source>
        <dbReference type="SAM" id="Phobius"/>
    </source>
</evidence>
<keyword evidence="2" id="KW-1003">Cell membrane</keyword>
<dbReference type="GO" id="GO:0019770">
    <property type="term" value="F:IgG receptor activity"/>
    <property type="evidence" value="ECO:0007669"/>
    <property type="project" value="TreeGrafter"/>
</dbReference>
<evidence type="ECO:0000256" key="2">
    <source>
        <dbReference type="ARBA" id="ARBA00022475"/>
    </source>
</evidence>
<keyword evidence="11" id="KW-0325">Glycoprotein</keyword>
<dbReference type="InterPro" id="IPR007110">
    <property type="entry name" value="Ig-like_dom"/>
</dbReference>
<keyword evidence="8 14" id="KW-0472">Membrane</keyword>
<keyword evidence="6" id="KW-0677">Repeat</keyword>
<dbReference type="InterPro" id="IPR036179">
    <property type="entry name" value="Ig-like_dom_sf"/>
</dbReference>
<dbReference type="GO" id="GO:0050766">
    <property type="term" value="P:positive regulation of phagocytosis"/>
    <property type="evidence" value="ECO:0007669"/>
    <property type="project" value="TreeGrafter"/>
</dbReference>
<keyword evidence="9" id="KW-1015">Disulfide bond</keyword>
<dbReference type="GO" id="GO:0001788">
    <property type="term" value="P:antibody-dependent cellular cytotoxicity"/>
    <property type="evidence" value="ECO:0007669"/>
    <property type="project" value="TreeGrafter"/>
</dbReference>
<evidence type="ECO:0000259" key="16">
    <source>
        <dbReference type="PROSITE" id="PS50835"/>
    </source>
</evidence>
<name>A0A833YHG1_9CHIR</name>
<evidence type="ECO:0000313" key="18">
    <source>
        <dbReference type="Proteomes" id="UP000664940"/>
    </source>
</evidence>
<keyword evidence="12" id="KW-0393">Immunoglobulin domain</keyword>
<feature type="chain" id="PRO_5032623800" evidence="15">
    <location>
        <begin position="39"/>
        <end position="310"/>
    </location>
</feature>
<comment type="subcellular location">
    <subcellularLocation>
        <location evidence="1">Cell membrane</location>
        <topology evidence="1">Single-pass type I membrane protein</topology>
    </subcellularLocation>
</comment>
<dbReference type="PROSITE" id="PS50835">
    <property type="entry name" value="IG_LIKE"/>
    <property type="match status" value="1"/>
</dbReference>
<dbReference type="GO" id="GO:0032760">
    <property type="term" value="P:positive regulation of tumor necrosis factor production"/>
    <property type="evidence" value="ECO:0007669"/>
    <property type="project" value="TreeGrafter"/>
</dbReference>
<protein>
    <submittedName>
        <fullName evidence="17">Fc of IgG receptor IIb</fullName>
    </submittedName>
</protein>
<dbReference type="SUPFAM" id="SSF48726">
    <property type="entry name" value="Immunoglobulin"/>
    <property type="match status" value="2"/>
</dbReference>
<evidence type="ECO:0000256" key="13">
    <source>
        <dbReference type="SAM" id="MobiDB-lite"/>
    </source>
</evidence>
<proteinExistence type="predicted"/>
<dbReference type="InterPro" id="IPR003599">
    <property type="entry name" value="Ig_sub"/>
</dbReference>
<dbReference type="PANTHER" id="PTHR11481:SF97">
    <property type="entry name" value="LOW AFFINITY IMMUNOGLOBULIN GAMMA FC REGION RECEPTOR II-B-RELATED"/>
    <property type="match status" value="1"/>
</dbReference>
<dbReference type="GO" id="GO:0009897">
    <property type="term" value="C:external side of plasma membrane"/>
    <property type="evidence" value="ECO:0007669"/>
    <property type="project" value="TreeGrafter"/>
</dbReference>